<dbReference type="PRINTS" id="PR00035">
    <property type="entry name" value="HTHGNTR"/>
</dbReference>
<evidence type="ECO:0000313" key="9">
    <source>
        <dbReference type="Proteomes" id="UP001143349"/>
    </source>
</evidence>
<evidence type="ECO:0000256" key="2">
    <source>
        <dbReference type="ARBA" id="ARBA00023015"/>
    </source>
</evidence>
<dbReference type="Proteomes" id="UP001143349">
    <property type="component" value="Unassembled WGS sequence"/>
</dbReference>
<organism evidence="8 9">
    <name type="scientific">Paracoccus kondratievae</name>
    <dbReference type="NCBI Taxonomy" id="135740"/>
    <lineage>
        <taxon>Bacteria</taxon>
        <taxon>Pseudomonadati</taxon>
        <taxon>Pseudomonadota</taxon>
        <taxon>Alphaproteobacteria</taxon>
        <taxon>Rhodobacterales</taxon>
        <taxon>Paracoccaceae</taxon>
        <taxon>Paracoccus</taxon>
    </lineage>
</organism>
<dbReference type="Gene3D" id="1.20.120.530">
    <property type="entry name" value="GntR ligand-binding domain-like"/>
    <property type="match status" value="1"/>
</dbReference>
<keyword evidence="9" id="KW-1185">Reference proteome</keyword>
<dbReference type="SMART" id="SM00345">
    <property type="entry name" value="HTH_GNTR"/>
    <property type="match status" value="1"/>
</dbReference>
<accession>A0AAD3RTU1</accession>
<keyword evidence="1" id="KW-0678">Repressor</keyword>
<dbReference type="InterPro" id="IPR011711">
    <property type="entry name" value="GntR_C"/>
</dbReference>
<evidence type="ECO:0000256" key="6">
    <source>
        <dbReference type="ARBA" id="ARBA00039592"/>
    </source>
</evidence>
<dbReference type="AlphaFoldDB" id="A0AAD3RTU1"/>
<dbReference type="InterPro" id="IPR008920">
    <property type="entry name" value="TF_FadR/GntR_C"/>
</dbReference>
<dbReference type="PANTHER" id="PTHR43537:SF34">
    <property type="entry name" value="PYRUVATE DEHYDROGENASE COMPLEX REPRESSOR"/>
    <property type="match status" value="1"/>
</dbReference>
<keyword evidence="2" id="KW-0805">Transcription regulation</keyword>
<sequence>MASEVNKGISAAETTARHIEDLILEGSLRPGDSLLAERELALRLNVSRPTLRQGIRMLEDKGLIVAEPGGARRVAPLATSITDPLIVLMASRPEVVDDYLELRGTLEGMAANLAATRANDVDRATLTRCMERIDEAHDKADFRDEAEADVDLHVAVYEASHNIVLLQIMRALSGMLRKGVFHNREKLYARPEVREVLRSQHRAIYNTIMARDPEAAARAARDHMVYTQRVRAEIIAAEARLEISLRRIEGGSLTPRN</sequence>
<dbReference type="RefSeq" id="WP_010398821.1">
    <property type="nucleotide sequence ID" value="NZ_BSFH01000025.1"/>
</dbReference>
<evidence type="ECO:0000259" key="7">
    <source>
        <dbReference type="PROSITE" id="PS50949"/>
    </source>
</evidence>
<dbReference type="EMBL" id="BSFH01000025">
    <property type="protein sequence ID" value="GLK64155.1"/>
    <property type="molecule type" value="Genomic_DNA"/>
</dbReference>
<feature type="domain" description="HTH gntR-type" evidence="7">
    <location>
        <begin position="9"/>
        <end position="77"/>
    </location>
</feature>
<comment type="function">
    <text evidence="5">Transcriptional repressor for the pyruvate dehydrogenase complex genes aceEF and lpd.</text>
</comment>
<reference evidence="8" key="1">
    <citation type="journal article" date="2014" name="Int. J. Syst. Evol. Microbiol.">
        <title>Complete genome sequence of Corynebacterium casei LMG S-19264T (=DSM 44701T), isolated from a smear-ripened cheese.</title>
        <authorList>
            <consortium name="US DOE Joint Genome Institute (JGI-PGF)"/>
            <person name="Walter F."/>
            <person name="Albersmeier A."/>
            <person name="Kalinowski J."/>
            <person name="Ruckert C."/>
        </authorList>
    </citation>
    <scope>NUCLEOTIDE SEQUENCE</scope>
    <source>
        <strain evidence="8">VKM B-2222</strain>
    </source>
</reference>
<keyword evidence="3" id="KW-0238">DNA-binding</keyword>
<comment type="caution">
    <text evidence="8">The sequence shown here is derived from an EMBL/GenBank/DDBJ whole genome shotgun (WGS) entry which is preliminary data.</text>
</comment>
<dbReference type="PROSITE" id="PS50949">
    <property type="entry name" value="HTH_GNTR"/>
    <property type="match status" value="1"/>
</dbReference>
<dbReference type="Pfam" id="PF00392">
    <property type="entry name" value="GntR"/>
    <property type="match status" value="1"/>
</dbReference>
<dbReference type="SUPFAM" id="SSF48008">
    <property type="entry name" value="GntR ligand-binding domain-like"/>
    <property type="match status" value="1"/>
</dbReference>
<dbReference type="GO" id="GO:0003677">
    <property type="term" value="F:DNA binding"/>
    <property type="evidence" value="ECO:0007669"/>
    <property type="project" value="UniProtKB-KW"/>
</dbReference>
<keyword evidence="4" id="KW-0804">Transcription</keyword>
<dbReference type="CDD" id="cd07377">
    <property type="entry name" value="WHTH_GntR"/>
    <property type="match status" value="1"/>
</dbReference>
<dbReference type="InterPro" id="IPR036390">
    <property type="entry name" value="WH_DNA-bd_sf"/>
</dbReference>
<evidence type="ECO:0000256" key="4">
    <source>
        <dbReference type="ARBA" id="ARBA00023163"/>
    </source>
</evidence>
<dbReference type="Pfam" id="PF07729">
    <property type="entry name" value="FCD"/>
    <property type="match status" value="1"/>
</dbReference>
<dbReference type="PANTHER" id="PTHR43537">
    <property type="entry name" value="TRANSCRIPTIONAL REGULATOR, GNTR FAMILY"/>
    <property type="match status" value="1"/>
</dbReference>
<evidence type="ECO:0000313" key="8">
    <source>
        <dbReference type="EMBL" id="GLK64155.1"/>
    </source>
</evidence>
<evidence type="ECO:0000256" key="1">
    <source>
        <dbReference type="ARBA" id="ARBA00022491"/>
    </source>
</evidence>
<dbReference type="SUPFAM" id="SSF46785">
    <property type="entry name" value="Winged helix' DNA-binding domain"/>
    <property type="match status" value="1"/>
</dbReference>
<name>A0AAD3RTU1_9RHOB</name>
<gene>
    <name evidence="8" type="ORF">GCM10017635_16260</name>
</gene>
<evidence type="ECO:0000256" key="3">
    <source>
        <dbReference type="ARBA" id="ARBA00023125"/>
    </source>
</evidence>
<dbReference type="SMART" id="SM00895">
    <property type="entry name" value="FCD"/>
    <property type="match status" value="1"/>
</dbReference>
<protein>
    <recommendedName>
        <fullName evidence="6">Pyruvate dehydrogenase complex repressor</fullName>
    </recommendedName>
</protein>
<dbReference type="Gene3D" id="1.10.10.10">
    <property type="entry name" value="Winged helix-like DNA-binding domain superfamily/Winged helix DNA-binding domain"/>
    <property type="match status" value="1"/>
</dbReference>
<dbReference type="InterPro" id="IPR000524">
    <property type="entry name" value="Tscrpt_reg_HTH_GntR"/>
</dbReference>
<dbReference type="GO" id="GO:0003700">
    <property type="term" value="F:DNA-binding transcription factor activity"/>
    <property type="evidence" value="ECO:0007669"/>
    <property type="project" value="InterPro"/>
</dbReference>
<evidence type="ECO:0000256" key="5">
    <source>
        <dbReference type="ARBA" id="ARBA00037357"/>
    </source>
</evidence>
<proteinExistence type="predicted"/>
<dbReference type="InterPro" id="IPR036388">
    <property type="entry name" value="WH-like_DNA-bd_sf"/>
</dbReference>
<reference evidence="8" key="2">
    <citation type="submission" date="2023-01" db="EMBL/GenBank/DDBJ databases">
        <authorList>
            <person name="Sun Q."/>
            <person name="Evtushenko L."/>
        </authorList>
    </citation>
    <scope>NUCLEOTIDE SEQUENCE</scope>
    <source>
        <strain evidence="8">VKM B-2222</strain>
    </source>
</reference>